<dbReference type="InterPro" id="IPR029063">
    <property type="entry name" value="SAM-dependent_MTases_sf"/>
</dbReference>
<dbReference type="AlphaFoldDB" id="A0A1F7TLR6"/>
<sequence>MKLGNGSALLDPVAVLAEAGLAVGQSYADFGAGTLGHFVFPASEMVGKDGKVWAVDILKGALAGIESRMKIEGVNNVKPVWGDIERVNGVAIPDGSADLVSITNITSLVKKSPGTLNEVKRVLTPRGTLLLVDWNKDGASFGPPAARRMDPDEIQAVARQAGFALAKAFRAGPHHWGLVLKKA</sequence>
<dbReference type="CDD" id="cd02440">
    <property type="entry name" value="AdoMet_MTases"/>
    <property type="match status" value="1"/>
</dbReference>
<dbReference type="InterPro" id="IPR025714">
    <property type="entry name" value="Methyltranfer_dom"/>
</dbReference>
<dbReference type="Proteomes" id="UP000177885">
    <property type="component" value="Unassembled WGS sequence"/>
</dbReference>
<dbReference type="EMBL" id="MGDT01000004">
    <property type="protein sequence ID" value="OGL66925.1"/>
    <property type="molecule type" value="Genomic_DNA"/>
</dbReference>
<dbReference type="Gene3D" id="3.40.50.150">
    <property type="entry name" value="Vaccinia Virus protein VP39"/>
    <property type="match status" value="1"/>
</dbReference>
<reference evidence="2 3" key="1">
    <citation type="journal article" date="2016" name="Nat. Commun.">
        <title>Thousands of microbial genomes shed light on interconnected biogeochemical processes in an aquifer system.</title>
        <authorList>
            <person name="Anantharaman K."/>
            <person name="Brown C.T."/>
            <person name="Hug L.A."/>
            <person name="Sharon I."/>
            <person name="Castelle C.J."/>
            <person name="Probst A.J."/>
            <person name="Thomas B.C."/>
            <person name="Singh A."/>
            <person name="Wilkins M.J."/>
            <person name="Karaoz U."/>
            <person name="Brodie E.L."/>
            <person name="Williams K.H."/>
            <person name="Hubbard S.S."/>
            <person name="Banfield J.F."/>
        </authorList>
    </citation>
    <scope>NUCLEOTIDE SEQUENCE [LARGE SCALE GENOMIC DNA]</scope>
</reference>
<accession>A0A1F7TLR6</accession>
<dbReference type="SUPFAM" id="SSF53335">
    <property type="entry name" value="S-adenosyl-L-methionine-dependent methyltransferases"/>
    <property type="match status" value="1"/>
</dbReference>
<dbReference type="STRING" id="1802385.A2856_00255"/>
<evidence type="ECO:0000313" key="2">
    <source>
        <dbReference type="EMBL" id="OGL66925.1"/>
    </source>
</evidence>
<proteinExistence type="predicted"/>
<comment type="caution">
    <text evidence="2">The sequence shown here is derived from an EMBL/GenBank/DDBJ whole genome shotgun (WGS) entry which is preliminary data.</text>
</comment>
<organism evidence="2 3">
    <name type="scientific">Candidatus Uhrbacteria bacterium RIFCSPHIGHO2_01_FULL_63_20</name>
    <dbReference type="NCBI Taxonomy" id="1802385"/>
    <lineage>
        <taxon>Bacteria</taxon>
        <taxon>Candidatus Uhriibacteriota</taxon>
    </lineage>
</organism>
<protein>
    <recommendedName>
        <fullName evidence="1">Methyltransferase domain-containing protein</fullName>
    </recommendedName>
</protein>
<evidence type="ECO:0000313" key="3">
    <source>
        <dbReference type="Proteomes" id="UP000177885"/>
    </source>
</evidence>
<gene>
    <name evidence="2" type="ORF">A2856_00255</name>
</gene>
<feature type="domain" description="Methyltransferase" evidence="1">
    <location>
        <begin position="26"/>
        <end position="135"/>
    </location>
</feature>
<name>A0A1F7TLR6_9BACT</name>
<dbReference type="Pfam" id="PF13847">
    <property type="entry name" value="Methyltransf_31"/>
    <property type="match status" value="1"/>
</dbReference>
<evidence type="ECO:0000259" key="1">
    <source>
        <dbReference type="Pfam" id="PF13847"/>
    </source>
</evidence>